<feature type="transmembrane region" description="Helical" evidence="6">
    <location>
        <begin position="186"/>
        <end position="206"/>
    </location>
</feature>
<feature type="transmembrane region" description="Helical" evidence="6">
    <location>
        <begin position="379"/>
        <end position="400"/>
    </location>
</feature>
<feature type="transmembrane region" description="Helical" evidence="6">
    <location>
        <begin position="92"/>
        <end position="110"/>
    </location>
</feature>
<dbReference type="InterPro" id="IPR020846">
    <property type="entry name" value="MFS_dom"/>
</dbReference>
<keyword evidence="9" id="KW-1185">Reference proteome</keyword>
<dbReference type="InterPro" id="IPR011701">
    <property type="entry name" value="MFS"/>
</dbReference>
<dbReference type="AlphaFoldDB" id="A0A0P1BE60"/>
<organism evidence="8 9">
    <name type="scientific">Ceraceosorus bombacis</name>
    <dbReference type="NCBI Taxonomy" id="401625"/>
    <lineage>
        <taxon>Eukaryota</taxon>
        <taxon>Fungi</taxon>
        <taxon>Dikarya</taxon>
        <taxon>Basidiomycota</taxon>
        <taxon>Ustilaginomycotina</taxon>
        <taxon>Exobasidiomycetes</taxon>
        <taxon>Ceraceosorales</taxon>
        <taxon>Ceraceosoraceae</taxon>
        <taxon>Ceraceosorus</taxon>
    </lineage>
</organism>
<dbReference type="GO" id="GO:0000329">
    <property type="term" value="C:fungal-type vacuole membrane"/>
    <property type="evidence" value="ECO:0007669"/>
    <property type="project" value="TreeGrafter"/>
</dbReference>
<dbReference type="STRING" id="401625.A0A0P1BE60"/>
<feature type="transmembrane region" description="Helical" evidence="6">
    <location>
        <begin position="122"/>
        <end position="146"/>
    </location>
</feature>
<dbReference type="OrthoDB" id="3437016at2759"/>
<dbReference type="PROSITE" id="PS50850">
    <property type="entry name" value="MFS"/>
    <property type="match status" value="1"/>
</dbReference>
<dbReference type="InterPro" id="IPR036259">
    <property type="entry name" value="MFS_trans_sf"/>
</dbReference>
<dbReference type="Proteomes" id="UP000054845">
    <property type="component" value="Unassembled WGS sequence"/>
</dbReference>
<evidence type="ECO:0000256" key="3">
    <source>
        <dbReference type="ARBA" id="ARBA00022989"/>
    </source>
</evidence>
<dbReference type="PANTHER" id="PTHR23501:SF81">
    <property type="entry name" value="VACUOLAR BASIC AMINO ACID TRANSPORTER 2"/>
    <property type="match status" value="1"/>
</dbReference>
<feature type="compositionally biased region" description="Basic and acidic residues" evidence="5">
    <location>
        <begin position="35"/>
        <end position="46"/>
    </location>
</feature>
<protein>
    <submittedName>
        <fullName evidence="8">Predicted transporter (Major facilitator superfamily)</fullName>
    </submittedName>
</protein>
<dbReference type="SUPFAM" id="SSF103473">
    <property type="entry name" value="MFS general substrate transporter"/>
    <property type="match status" value="1"/>
</dbReference>
<feature type="region of interest" description="Disordered" evidence="5">
    <location>
        <begin position="1"/>
        <end position="46"/>
    </location>
</feature>
<evidence type="ECO:0000313" key="8">
    <source>
        <dbReference type="EMBL" id="CEH13823.1"/>
    </source>
</evidence>
<evidence type="ECO:0000256" key="4">
    <source>
        <dbReference type="ARBA" id="ARBA00023136"/>
    </source>
</evidence>
<evidence type="ECO:0000256" key="6">
    <source>
        <dbReference type="SAM" id="Phobius"/>
    </source>
</evidence>
<dbReference type="Pfam" id="PF07690">
    <property type="entry name" value="MFS_1"/>
    <property type="match status" value="1"/>
</dbReference>
<feature type="transmembrane region" description="Helical" evidence="6">
    <location>
        <begin position="354"/>
        <end position="372"/>
    </location>
</feature>
<feature type="transmembrane region" description="Helical" evidence="6">
    <location>
        <begin position="323"/>
        <end position="342"/>
    </location>
</feature>
<evidence type="ECO:0000259" key="7">
    <source>
        <dbReference type="PROSITE" id="PS50850"/>
    </source>
</evidence>
<keyword evidence="2 6" id="KW-0812">Transmembrane</keyword>
<sequence length="582" mass="61764">MRSDPSPAPGATSAQEQSSSQQANERSSLLSARSRPSEESHAPSDEEWKPSTRLRFIQAVTWINVFLTGFDSTVAASIYTKVASDFGAANNAVWVSTSYLITAVSFQALYGRLSDILGRRALFLFGTTVFSIGSLLCGVSNSMLALNISRAIAGLGGGGLMTMATVVLSDNVPFKRRGLYQAANNLMYGLGGALGASCGGIVTQLIGWRYVFLLQLPLSLAAVLGGALLVKDPEVMPLPRDAPIDLAGAITLVVSVSAFLLALSLGGNEIEWSSWTSISLFALAFSCFYVFFRVAEARAPAPILPARMVFGSRLSKSNVATNFLSGASIYATLFTVPLYFLGCRLEDTSRVGKRLILPALGFPIGAIAAGYVMSRYGKLGTLVQIGCVVLTLGSLLPLQFDLDASAPTRSGVYYFLRLIPVQIGQGLINPSSLFTMLAAFPHQDQAVATSTVYLCRSLGNVAGVAMGSAILQNWLRAKLPSVIDAALPDASPIEKQRIVESVRHSTDAIRDLPDHYRGAVTETYGRGVMVALTAAAVLAALSFISSLWAKGVGLHRSPDDHKPATARTAPTSGDETLPERLP</sequence>
<comment type="subcellular location">
    <subcellularLocation>
        <location evidence="1">Membrane</location>
        <topology evidence="1">Multi-pass membrane protein</topology>
    </subcellularLocation>
</comment>
<keyword evidence="4 6" id="KW-0472">Membrane</keyword>
<feature type="transmembrane region" description="Helical" evidence="6">
    <location>
        <begin position="272"/>
        <end position="292"/>
    </location>
</feature>
<dbReference type="GO" id="GO:0015174">
    <property type="term" value="F:basic amino acid transmembrane transporter activity"/>
    <property type="evidence" value="ECO:0007669"/>
    <property type="project" value="TreeGrafter"/>
</dbReference>
<feature type="domain" description="Major facilitator superfamily (MFS) profile" evidence="7">
    <location>
        <begin position="57"/>
        <end position="551"/>
    </location>
</feature>
<feature type="transmembrane region" description="Helical" evidence="6">
    <location>
        <begin position="528"/>
        <end position="549"/>
    </location>
</feature>
<evidence type="ECO:0000256" key="2">
    <source>
        <dbReference type="ARBA" id="ARBA00022692"/>
    </source>
</evidence>
<feature type="region of interest" description="Disordered" evidence="5">
    <location>
        <begin position="555"/>
        <end position="582"/>
    </location>
</feature>
<feature type="transmembrane region" description="Helical" evidence="6">
    <location>
        <begin position="152"/>
        <end position="174"/>
    </location>
</feature>
<reference evidence="8 9" key="1">
    <citation type="submission" date="2014-09" db="EMBL/GenBank/DDBJ databases">
        <authorList>
            <person name="Magalhaes I.L.F."/>
            <person name="Oliveira U."/>
            <person name="Santos F.R."/>
            <person name="Vidigal T.H.D.A."/>
            <person name="Brescovit A.D."/>
            <person name="Santos A.J."/>
        </authorList>
    </citation>
    <scope>NUCLEOTIDE SEQUENCE [LARGE SCALE GENOMIC DNA]</scope>
</reference>
<dbReference type="Gene3D" id="1.20.1720.10">
    <property type="entry name" value="Multidrug resistance protein D"/>
    <property type="match status" value="1"/>
</dbReference>
<name>A0A0P1BE60_9BASI</name>
<evidence type="ECO:0000256" key="5">
    <source>
        <dbReference type="SAM" id="MobiDB-lite"/>
    </source>
</evidence>
<feature type="transmembrane region" description="Helical" evidence="6">
    <location>
        <begin position="242"/>
        <end position="266"/>
    </location>
</feature>
<proteinExistence type="predicted"/>
<dbReference type="PANTHER" id="PTHR23501">
    <property type="entry name" value="MAJOR FACILITATOR SUPERFAMILY"/>
    <property type="match status" value="1"/>
</dbReference>
<dbReference type="Gene3D" id="1.20.1250.20">
    <property type="entry name" value="MFS general substrate transporter like domains"/>
    <property type="match status" value="1"/>
</dbReference>
<accession>A0A0P1BE60</accession>
<feature type="transmembrane region" description="Helical" evidence="6">
    <location>
        <begin position="59"/>
        <end position="80"/>
    </location>
</feature>
<dbReference type="EMBL" id="CCYA01000232">
    <property type="protein sequence ID" value="CEH13823.1"/>
    <property type="molecule type" value="Genomic_DNA"/>
</dbReference>
<evidence type="ECO:0000313" key="9">
    <source>
        <dbReference type="Proteomes" id="UP000054845"/>
    </source>
</evidence>
<feature type="compositionally biased region" description="Low complexity" evidence="5">
    <location>
        <begin position="13"/>
        <end position="34"/>
    </location>
</feature>
<feature type="transmembrane region" description="Helical" evidence="6">
    <location>
        <begin position="212"/>
        <end position="230"/>
    </location>
</feature>
<keyword evidence="3 6" id="KW-1133">Transmembrane helix</keyword>
<evidence type="ECO:0000256" key="1">
    <source>
        <dbReference type="ARBA" id="ARBA00004141"/>
    </source>
</evidence>